<dbReference type="EMBL" id="CP011005">
    <property type="protein sequence ID" value="AJT42289.1"/>
    <property type="molecule type" value="Genomic_DNA"/>
</dbReference>
<accession>A0A0D4C156</accession>
<feature type="chain" id="PRO_5002273901" evidence="1">
    <location>
        <begin position="33"/>
        <end position="206"/>
    </location>
</feature>
<evidence type="ECO:0000313" key="2">
    <source>
        <dbReference type="EMBL" id="AJT42289.1"/>
    </source>
</evidence>
<evidence type="ECO:0000256" key="1">
    <source>
        <dbReference type="SAM" id="SignalP"/>
    </source>
</evidence>
<sequence>MKSIKSRAGASALALVLAAPALGLIGANTAQAASYVNCGDVNWSDASGWEPIGSQGALKQDKFAYTLYNATPTFNVSDSRIAQNNTMQDINTTFTSSQSKTFTLSVSASVSASFLKFLSASVSATITNSTTTQIGVSVTTAVPAGKTVQGDYGVQAYNINAAGVKYTRIWPKGAVGANSYQCQKEDIALNNVNAPTNVEGWKVTVQ</sequence>
<dbReference type="SUPFAM" id="SSF56973">
    <property type="entry name" value="Aerolisin/ETX pore-forming domain"/>
    <property type="match status" value="1"/>
</dbReference>
<feature type="signal peptide" evidence="1">
    <location>
        <begin position="1"/>
        <end position="32"/>
    </location>
</feature>
<reference evidence="2 3" key="1">
    <citation type="journal article" date="2015" name="Genome Announc.">
        <title>Complete Genome Sequencing of Protease-Producing Novel Arthrobacter sp. Strain IHBB 11108 Using PacBio Single-Molecule Real-Time Sequencing Technology.</title>
        <authorList>
            <person name="Kiran S."/>
            <person name="Swarnkar M.K."/>
            <person name="Pal M."/>
            <person name="Thakur R."/>
            <person name="Tewari R."/>
            <person name="Singh A.K."/>
            <person name="Gulati A."/>
        </authorList>
    </citation>
    <scope>NUCLEOTIDE SEQUENCE [LARGE SCALE GENOMIC DNA]</scope>
    <source>
        <strain evidence="2 3">IHBB 11108</strain>
    </source>
</reference>
<dbReference type="AlphaFoldDB" id="A0A0D4C156"/>
<proteinExistence type="predicted"/>
<organism evidence="2 3">
    <name type="scientific">Psychromicrobium lacuslunae</name>
    <dbReference type="NCBI Taxonomy" id="1618207"/>
    <lineage>
        <taxon>Bacteria</taxon>
        <taxon>Bacillati</taxon>
        <taxon>Actinomycetota</taxon>
        <taxon>Actinomycetes</taxon>
        <taxon>Micrococcales</taxon>
        <taxon>Micrococcaceae</taxon>
        <taxon>Psychromicrobium</taxon>
    </lineage>
</organism>
<evidence type="ECO:0000313" key="3">
    <source>
        <dbReference type="Proteomes" id="UP000061839"/>
    </source>
</evidence>
<dbReference type="KEGG" id="ari:UM93_13745"/>
<keyword evidence="1" id="KW-0732">Signal</keyword>
<protein>
    <submittedName>
        <fullName evidence="2">Uncharacterized protein</fullName>
    </submittedName>
</protein>
<dbReference type="RefSeq" id="WP_045076105.1">
    <property type="nucleotide sequence ID" value="NZ_CP011005.1"/>
</dbReference>
<dbReference type="HOGENOM" id="CLU_1329702_0_0_11"/>
<keyword evidence="3" id="KW-1185">Reference proteome</keyword>
<name>A0A0D4C156_9MICC</name>
<dbReference type="PATRIC" id="fig|1618207.4.peg.2792"/>
<gene>
    <name evidence="2" type="ORF">UM93_13745</name>
</gene>
<dbReference type="Proteomes" id="UP000061839">
    <property type="component" value="Chromosome"/>
</dbReference>
<dbReference type="OrthoDB" id="4220191at2"/>